<gene>
    <name evidence="2" type="ORF">GCM10010420_11490</name>
</gene>
<dbReference type="EMBL" id="BAAATJ010000003">
    <property type="protein sequence ID" value="GAA2389498.1"/>
    <property type="molecule type" value="Genomic_DNA"/>
</dbReference>
<protein>
    <submittedName>
        <fullName evidence="2">Uncharacterized protein</fullName>
    </submittedName>
</protein>
<dbReference type="Proteomes" id="UP001500058">
    <property type="component" value="Unassembled WGS sequence"/>
</dbReference>
<feature type="region of interest" description="Disordered" evidence="1">
    <location>
        <begin position="1"/>
        <end position="40"/>
    </location>
</feature>
<evidence type="ECO:0000313" key="2">
    <source>
        <dbReference type="EMBL" id="GAA2389498.1"/>
    </source>
</evidence>
<reference evidence="2 3" key="1">
    <citation type="journal article" date="2019" name="Int. J. Syst. Evol. Microbiol.">
        <title>The Global Catalogue of Microorganisms (GCM) 10K type strain sequencing project: providing services to taxonomists for standard genome sequencing and annotation.</title>
        <authorList>
            <consortium name="The Broad Institute Genomics Platform"/>
            <consortium name="The Broad Institute Genome Sequencing Center for Infectious Disease"/>
            <person name="Wu L."/>
            <person name="Ma J."/>
        </authorList>
    </citation>
    <scope>NUCLEOTIDE SEQUENCE [LARGE SCALE GENOMIC DNA]</scope>
    <source>
        <strain evidence="2 3">JCM 6921</strain>
    </source>
</reference>
<sequence>MSVSRPEEAATAPEPVREDGGTETRAETASGLVVLGSGGPDGSPVCADGVCAL</sequence>
<dbReference type="RefSeq" id="WP_344629736.1">
    <property type="nucleotide sequence ID" value="NZ_BAAATJ010000003.1"/>
</dbReference>
<accession>A0ABN3HWA7</accession>
<organism evidence="2 3">
    <name type="scientific">Streptomyces glaucosporus</name>
    <dbReference type="NCBI Taxonomy" id="284044"/>
    <lineage>
        <taxon>Bacteria</taxon>
        <taxon>Bacillati</taxon>
        <taxon>Actinomycetota</taxon>
        <taxon>Actinomycetes</taxon>
        <taxon>Kitasatosporales</taxon>
        <taxon>Streptomycetaceae</taxon>
        <taxon>Streptomyces</taxon>
    </lineage>
</organism>
<evidence type="ECO:0000313" key="3">
    <source>
        <dbReference type="Proteomes" id="UP001500058"/>
    </source>
</evidence>
<evidence type="ECO:0000256" key="1">
    <source>
        <dbReference type="SAM" id="MobiDB-lite"/>
    </source>
</evidence>
<name>A0ABN3HWA7_9ACTN</name>
<comment type="caution">
    <text evidence="2">The sequence shown here is derived from an EMBL/GenBank/DDBJ whole genome shotgun (WGS) entry which is preliminary data.</text>
</comment>
<proteinExistence type="predicted"/>
<keyword evidence="3" id="KW-1185">Reference proteome</keyword>
<feature type="compositionally biased region" description="Basic and acidic residues" evidence="1">
    <location>
        <begin position="15"/>
        <end position="26"/>
    </location>
</feature>